<gene>
    <name evidence="1" type="ORF">AALP_AAs57002U000100</name>
</gene>
<keyword evidence="2" id="KW-1185">Reference proteome</keyword>
<evidence type="ECO:0000313" key="2">
    <source>
        <dbReference type="Proteomes" id="UP000029120"/>
    </source>
</evidence>
<sequence length="98" mass="11117">SLVMDTPDLKYFYITDYSGDSCLIENMPRLNFVCIDGEHFHDIDNLLRPLSTVSTLEFSLSHEMAVCCSTIKFSQLTKCEISPCDSNFMDSLVLLLHS</sequence>
<dbReference type="AlphaFoldDB" id="A0A087G292"/>
<protein>
    <recommendedName>
        <fullName evidence="3">FBD domain-containing protein</fullName>
    </recommendedName>
</protein>
<name>A0A087G292_ARAAL</name>
<proteinExistence type="predicted"/>
<feature type="non-terminal residue" evidence="1">
    <location>
        <position position="1"/>
    </location>
</feature>
<dbReference type="OMA" id="HEMAVCC"/>
<dbReference type="Proteomes" id="UP000029120">
    <property type="component" value="Unassembled WGS sequence"/>
</dbReference>
<evidence type="ECO:0000313" key="1">
    <source>
        <dbReference type="EMBL" id="KFK23994.1"/>
    </source>
</evidence>
<dbReference type="Gramene" id="KFK23994">
    <property type="protein sequence ID" value="KFK23994"/>
    <property type="gene ID" value="AALP_AAs57002U000100"/>
</dbReference>
<dbReference type="EMBL" id="KL973369">
    <property type="protein sequence ID" value="KFK23994.1"/>
    <property type="molecule type" value="Genomic_DNA"/>
</dbReference>
<accession>A0A087G292</accession>
<organism evidence="1 2">
    <name type="scientific">Arabis alpina</name>
    <name type="common">Alpine rock-cress</name>
    <dbReference type="NCBI Taxonomy" id="50452"/>
    <lineage>
        <taxon>Eukaryota</taxon>
        <taxon>Viridiplantae</taxon>
        <taxon>Streptophyta</taxon>
        <taxon>Embryophyta</taxon>
        <taxon>Tracheophyta</taxon>
        <taxon>Spermatophyta</taxon>
        <taxon>Magnoliopsida</taxon>
        <taxon>eudicotyledons</taxon>
        <taxon>Gunneridae</taxon>
        <taxon>Pentapetalae</taxon>
        <taxon>rosids</taxon>
        <taxon>malvids</taxon>
        <taxon>Brassicales</taxon>
        <taxon>Brassicaceae</taxon>
        <taxon>Arabideae</taxon>
        <taxon>Arabis</taxon>
    </lineage>
</organism>
<evidence type="ECO:0008006" key="3">
    <source>
        <dbReference type="Google" id="ProtNLM"/>
    </source>
</evidence>
<dbReference type="OrthoDB" id="1049391at2759"/>
<reference evidence="2" key="1">
    <citation type="journal article" date="2015" name="Nat. Plants">
        <title>Genome expansion of Arabis alpina linked with retrotransposition and reduced symmetric DNA methylation.</title>
        <authorList>
            <person name="Willing E.M."/>
            <person name="Rawat V."/>
            <person name="Mandakova T."/>
            <person name="Maumus F."/>
            <person name="James G.V."/>
            <person name="Nordstroem K.J."/>
            <person name="Becker C."/>
            <person name="Warthmann N."/>
            <person name="Chica C."/>
            <person name="Szarzynska B."/>
            <person name="Zytnicki M."/>
            <person name="Albani M.C."/>
            <person name="Kiefer C."/>
            <person name="Bergonzi S."/>
            <person name="Castaings L."/>
            <person name="Mateos J.L."/>
            <person name="Berns M.C."/>
            <person name="Bujdoso N."/>
            <person name="Piofczyk T."/>
            <person name="de Lorenzo L."/>
            <person name="Barrero-Sicilia C."/>
            <person name="Mateos I."/>
            <person name="Piednoel M."/>
            <person name="Hagmann J."/>
            <person name="Chen-Min-Tao R."/>
            <person name="Iglesias-Fernandez R."/>
            <person name="Schuster S.C."/>
            <person name="Alonso-Blanco C."/>
            <person name="Roudier F."/>
            <person name="Carbonero P."/>
            <person name="Paz-Ares J."/>
            <person name="Davis S.J."/>
            <person name="Pecinka A."/>
            <person name="Quesneville H."/>
            <person name="Colot V."/>
            <person name="Lysak M.A."/>
            <person name="Weigel D."/>
            <person name="Coupland G."/>
            <person name="Schneeberger K."/>
        </authorList>
    </citation>
    <scope>NUCLEOTIDE SEQUENCE [LARGE SCALE GENOMIC DNA]</scope>
    <source>
        <strain evidence="2">cv. Pajares</strain>
    </source>
</reference>